<feature type="compositionally biased region" description="Basic and acidic residues" evidence="2">
    <location>
        <begin position="13"/>
        <end position="29"/>
    </location>
</feature>
<reference evidence="3 4" key="1">
    <citation type="submission" date="2018-07" db="EMBL/GenBank/DDBJ databases">
        <title>The complete nuclear genome of the prasinophyte Chloropicon primus (CCMP1205).</title>
        <authorList>
            <person name="Pombert J.-F."/>
            <person name="Otis C."/>
            <person name="Turmel M."/>
            <person name="Lemieux C."/>
        </authorList>
    </citation>
    <scope>NUCLEOTIDE SEQUENCE [LARGE SCALE GENOMIC DNA]</scope>
    <source>
        <strain evidence="3 4">CCMP1205</strain>
    </source>
</reference>
<dbReference type="OrthoDB" id="550575at2759"/>
<evidence type="ECO:0000313" key="3">
    <source>
        <dbReference type="EMBL" id="QDZ22041.1"/>
    </source>
</evidence>
<accession>A0A5B8MP02</accession>
<dbReference type="Proteomes" id="UP000316726">
    <property type="component" value="Chromosome 6"/>
</dbReference>
<evidence type="ECO:0008006" key="5">
    <source>
        <dbReference type="Google" id="ProtNLM"/>
    </source>
</evidence>
<evidence type="ECO:0000256" key="2">
    <source>
        <dbReference type="SAM" id="MobiDB-lite"/>
    </source>
</evidence>
<name>A0A5B8MP02_9CHLO</name>
<keyword evidence="4" id="KW-1185">Reference proteome</keyword>
<dbReference type="GO" id="GO:0005930">
    <property type="term" value="C:axoneme"/>
    <property type="evidence" value="ECO:0007669"/>
    <property type="project" value="UniProtKB-SubCell"/>
</dbReference>
<protein>
    <recommendedName>
        <fullName evidence="5">Leucine-rich repeat domain-containing protein</fullName>
    </recommendedName>
</protein>
<dbReference type="AlphaFoldDB" id="A0A5B8MP02"/>
<comment type="subcellular location">
    <subcellularLocation>
        <location evidence="1">Cytoplasm</location>
        <location evidence="1">Cytoskeleton</location>
        <location evidence="1">Cilium axoneme</location>
    </subcellularLocation>
</comment>
<organism evidence="3 4">
    <name type="scientific">Chloropicon primus</name>
    <dbReference type="NCBI Taxonomy" id="1764295"/>
    <lineage>
        <taxon>Eukaryota</taxon>
        <taxon>Viridiplantae</taxon>
        <taxon>Chlorophyta</taxon>
        <taxon>Chloropicophyceae</taxon>
        <taxon>Chloropicales</taxon>
        <taxon>Chloropicaceae</taxon>
        <taxon>Chloropicon</taxon>
    </lineage>
</organism>
<feature type="compositionally biased region" description="Basic residues" evidence="2">
    <location>
        <begin position="1"/>
        <end position="12"/>
    </location>
</feature>
<dbReference type="SUPFAM" id="SSF52047">
    <property type="entry name" value="RNI-like"/>
    <property type="match status" value="1"/>
</dbReference>
<feature type="region of interest" description="Disordered" evidence="2">
    <location>
        <begin position="1"/>
        <end position="29"/>
    </location>
</feature>
<evidence type="ECO:0000256" key="1">
    <source>
        <dbReference type="ARBA" id="ARBA00004430"/>
    </source>
</evidence>
<gene>
    <name evidence="3" type="ORF">A3770_06p45590</name>
</gene>
<dbReference type="InterPro" id="IPR032675">
    <property type="entry name" value="LRR_dom_sf"/>
</dbReference>
<sequence>MGKKGKGKKKSKKDSEPTEPPHDPGWERAVEQGRWDRPIDALPDPNAWPTWGALRERIILSCMTIQVTWSPSVSDAFASEMVKLAPPELAKLSFRGSSSLTKFVLSPLTACPLLKEIDLSLSPKLEFVLIQSESVEKILLSRCGVKKLLLHCKNLSTLSIEGSTSIETIMIWSDKLVNLDLTACSQLSTCKIHCPNLKDRKIPELKAKPVKIPDHPPISKMLAAEIEINAELQKQKEKSSSSESSTFEIPIVLRC</sequence>
<dbReference type="Gene3D" id="3.80.10.10">
    <property type="entry name" value="Ribonuclease Inhibitor"/>
    <property type="match status" value="1"/>
</dbReference>
<proteinExistence type="predicted"/>
<evidence type="ECO:0000313" key="4">
    <source>
        <dbReference type="Proteomes" id="UP000316726"/>
    </source>
</evidence>
<dbReference type="EMBL" id="CP031039">
    <property type="protein sequence ID" value="QDZ22041.1"/>
    <property type="molecule type" value="Genomic_DNA"/>
</dbReference>